<feature type="chain" id="PRO_5015747824" evidence="5">
    <location>
        <begin position="20"/>
        <end position="765"/>
    </location>
</feature>
<proteinExistence type="predicted"/>
<evidence type="ECO:0000256" key="2">
    <source>
        <dbReference type="ARBA" id="ARBA00022963"/>
    </source>
</evidence>
<evidence type="ECO:0000313" key="7">
    <source>
        <dbReference type="EMBL" id="PTN08144.1"/>
    </source>
</evidence>
<feature type="short sequence motif" description="DGA/G" evidence="4">
    <location>
        <begin position="207"/>
        <end position="209"/>
    </location>
</feature>
<dbReference type="PANTHER" id="PTHR14226:SF29">
    <property type="entry name" value="NEUROPATHY TARGET ESTERASE SWS"/>
    <property type="match status" value="1"/>
</dbReference>
<gene>
    <name evidence="7" type="ORF">C8N47_11030</name>
</gene>
<dbReference type="PROSITE" id="PS51635">
    <property type="entry name" value="PNPLA"/>
    <property type="match status" value="1"/>
</dbReference>
<dbReference type="Gene3D" id="3.40.1090.10">
    <property type="entry name" value="Cytosolic phospholipase A2 catalytic domain"/>
    <property type="match status" value="1"/>
</dbReference>
<organism evidence="7 8">
    <name type="scientific">Mangrovibacterium marinum</name>
    <dbReference type="NCBI Taxonomy" id="1639118"/>
    <lineage>
        <taxon>Bacteria</taxon>
        <taxon>Pseudomonadati</taxon>
        <taxon>Bacteroidota</taxon>
        <taxon>Bacteroidia</taxon>
        <taxon>Marinilabiliales</taxon>
        <taxon>Prolixibacteraceae</taxon>
        <taxon>Mangrovibacterium</taxon>
    </lineage>
</organism>
<reference evidence="7 8" key="1">
    <citation type="submission" date="2018-04" db="EMBL/GenBank/DDBJ databases">
        <title>Genomic Encyclopedia of Archaeal and Bacterial Type Strains, Phase II (KMG-II): from individual species to whole genera.</title>
        <authorList>
            <person name="Goeker M."/>
        </authorList>
    </citation>
    <scope>NUCLEOTIDE SEQUENCE [LARGE SCALE GENOMIC DNA]</scope>
    <source>
        <strain evidence="7 8">DSM 28823</strain>
    </source>
</reference>
<dbReference type="InterPro" id="IPR016035">
    <property type="entry name" value="Acyl_Trfase/lysoPLipase"/>
</dbReference>
<sequence length="765" mass="87450">MKQLLFVCLSVLLSHVLSAQKVALVLSGGGAKGLAHIGLIRALEENNIPIDYVCGTSMGAIVAGLYAAGYSPDQMEELFKSEKFKFWSTGKIQEEYRYYFNKPEESSEWLSFDLQKKDDKFKLQLPTNIIPEEQMDFAFMEMFSSTNALCNYDFNQLFVPFFCIATDVYNNKEVQLSSGDLGEAIRASMTFPFYFKPIEIDGALVFDGGLVNNFPAQNAMNTFKPDIIIGHKVANNASKPDEDDLMAQLENLMMQKTDYQIPPGKGILIESSFSNVGLLDFDQIDTIEAIGYKNTRQLMDSIKSRIHRRVPLGEIQEKRETFNRHKPVLEFQNVQAEGIDDGLQRKYIIQSIKHRDRTFSSDQLRENYFKLVSDPQIKSIRPIAIYNRKNGYFDLHLKVKQQTPLEINFGGNISTKANNQGYLGMNYRYFKNRAYTLSSNIYLGRFYNSVKIGGRVDFPSNLPVYLSTFLTFNRWNYYSNNAKFFFQDAMPATCITEDNNLRFELGVPVGTRAKLTFNSALTNRKNSYYLLTDIQEDDSQDQTAFRTFSSTISLDENTFNYKQFPTEGVCAYAGLSFIAGEENYSPGTATREAEMLNDQTHNHRYWQFRGLYDNYFKLSQQLSIGLYGEATYNNKKLFTNYQSTILSARAFSPTPFSKTLISPNFRANKFTAGGLKTIVNFNDQFQFRLEGYAFMPFRKMTTEDGMQVGIQKFDSSNLAIMGLGGLVYQTNFGPVSLTANYLENKNTRWFLVFSFGYVLFNKSAY</sequence>
<evidence type="ECO:0000256" key="5">
    <source>
        <dbReference type="SAM" id="SignalP"/>
    </source>
</evidence>
<comment type="caution">
    <text evidence="7">The sequence shown here is derived from an EMBL/GenBank/DDBJ whole genome shotgun (WGS) entry which is preliminary data.</text>
</comment>
<feature type="short sequence motif" description="GXGXXG" evidence="4">
    <location>
        <begin position="28"/>
        <end position="33"/>
    </location>
</feature>
<name>A0A2T5C0S5_9BACT</name>
<keyword evidence="1 4" id="KW-0378">Hydrolase</keyword>
<dbReference type="Proteomes" id="UP000243525">
    <property type="component" value="Unassembled WGS sequence"/>
</dbReference>
<dbReference type="EMBL" id="QAAD01000010">
    <property type="protein sequence ID" value="PTN08144.1"/>
    <property type="molecule type" value="Genomic_DNA"/>
</dbReference>
<dbReference type="OrthoDB" id="9770965at2"/>
<keyword evidence="8" id="KW-1185">Reference proteome</keyword>
<evidence type="ECO:0000259" key="6">
    <source>
        <dbReference type="PROSITE" id="PS51635"/>
    </source>
</evidence>
<dbReference type="InterPro" id="IPR050301">
    <property type="entry name" value="NTE"/>
</dbReference>
<dbReference type="SUPFAM" id="SSF52151">
    <property type="entry name" value="FabD/lysophospholipase-like"/>
    <property type="match status" value="1"/>
</dbReference>
<dbReference type="Pfam" id="PF01734">
    <property type="entry name" value="Patatin"/>
    <property type="match status" value="1"/>
</dbReference>
<dbReference type="RefSeq" id="WP_107822596.1">
    <property type="nucleotide sequence ID" value="NZ_OY782574.1"/>
</dbReference>
<feature type="signal peptide" evidence="5">
    <location>
        <begin position="1"/>
        <end position="19"/>
    </location>
</feature>
<dbReference type="GO" id="GO:0016042">
    <property type="term" value="P:lipid catabolic process"/>
    <property type="evidence" value="ECO:0007669"/>
    <property type="project" value="UniProtKB-UniRule"/>
</dbReference>
<accession>A0A2T5C0S5</accession>
<feature type="domain" description="PNPLA" evidence="6">
    <location>
        <begin position="24"/>
        <end position="220"/>
    </location>
</feature>
<dbReference type="PANTHER" id="PTHR14226">
    <property type="entry name" value="NEUROPATHY TARGET ESTERASE/SWISS CHEESE D.MELANOGASTER"/>
    <property type="match status" value="1"/>
</dbReference>
<evidence type="ECO:0000256" key="4">
    <source>
        <dbReference type="PROSITE-ProRule" id="PRU01161"/>
    </source>
</evidence>
<feature type="active site" description="Nucleophile" evidence="4">
    <location>
        <position position="57"/>
    </location>
</feature>
<keyword evidence="5" id="KW-0732">Signal</keyword>
<keyword evidence="3 4" id="KW-0443">Lipid metabolism</keyword>
<dbReference type="AlphaFoldDB" id="A0A2T5C0S5"/>
<feature type="active site" description="Proton acceptor" evidence="4">
    <location>
        <position position="207"/>
    </location>
</feature>
<protein>
    <submittedName>
        <fullName evidence="7">NTE family protein</fullName>
    </submittedName>
</protein>
<evidence type="ECO:0000256" key="1">
    <source>
        <dbReference type="ARBA" id="ARBA00022801"/>
    </source>
</evidence>
<evidence type="ECO:0000313" key="8">
    <source>
        <dbReference type="Proteomes" id="UP000243525"/>
    </source>
</evidence>
<evidence type="ECO:0000256" key="3">
    <source>
        <dbReference type="ARBA" id="ARBA00023098"/>
    </source>
</evidence>
<dbReference type="GO" id="GO:0016787">
    <property type="term" value="F:hydrolase activity"/>
    <property type="evidence" value="ECO:0007669"/>
    <property type="project" value="UniProtKB-UniRule"/>
</dbReference>
<feature type="short sequence motif" description="GXSXG" evidence="4">
    <location>
        <begin position="55"/>
        <end position="59"/>
    </location>
</feature>
<dbReference type="CDD" id="cd07205">
    <property type="entry name" value="Pat_PNPLA6_PNPLA7_NTE1_like"/>
    <property type="match status" value="1"/>
</dbReference>
<dbReference type="InterPro" id="IPR002641">
    <property type="entry name" value="PNPLA_dom"/>
</dbReference>
<keyword evidence="2 4" id="KW-0442">Lipid degradation</keyword>